<dbReference type="STRING" id="745531.A0A0C3NW43"/>
<dbReference type="EMBL" id="KN840464">
    <property type="protein sequence ID" value="KIP09614.1"/>
    <property type="molecule type" value="Genomic_DNA"/>
</dbReference>
<dbReference type="PANTHER" id="PTHR12692:SF0">
    <property type="entry name" value="GH11935P"/>
    <property type="match status" value="1"/>
</dbReference>
<evidence type="ECO:0008006" key="13">
    <source>
        <dbReference type="Google" id="ProtNLM"/>
    </source>
</evidence>
<evidence type="ECO:0000256" key="7">
    <source>
        <dbReference type="ARBA" id="ARBA00022989"/>
    </source>
</evidence>
<keyword evidence="4 9" id="KW-0812">Transmembrane</keyword>
<comment type="function">
    <text evidence="1">Subunit of the oligosaccharyl transferase (OST) complex that catalyzes the initial transfer of a defined glycan (Glc(3)Man(9)GlcNAc(2) in eukaryotes) from the lipid carrier dolichol-pyrophosphate to an asparagine residue within an Asn-X-Ser/Thr consensus motif in nascent polypeptide chains, the first step in protein N-glycosylation. N-glycosylation occurs cotranslationally and the complex associates with the Sec61 complex at the channel-forming translocon complex that mediates protein translocation across the endoplasmic reticulum (ER). All subunits are required for a maximal enzyme activity.</text>
</comment>
<feature type="transmembrane region" description="Helical" evidence="9">
    <location>
        <begin position="206"/>
        <end position="226"/>
    </location>
</feature>
<dbReference type="HOGENOM" id="CLU_052855_1_1_1"/>
<dbReference type="GO" id="GO:0018279">
    <property type="term" value="P:protein N-linked glycosylation via asparagine"/>
    <property type="evidence" value="ECO:0007669"/>
    <property type="project" value="TreeGrafter"/>
</dbReference>
<feature type="transmembrane region" description="Helical" evidence="9">
    <location>
        <begin position="178"/>
        <end position="199"/>
    </location>
</feature>
<evidence type="ECO:0000256" key="8">
    <source>
        <dbReference type="ARBA" id="ARBA00023136"/>
    </source>
</evidence>
<dbReference type="Pfam" id="PF04756">
    <property type="entry name" value="OST3_OST6"/>
    <property type="match status" value="1"/>
</dbReference>
<evidence type="ECO:0000256" key="6">
    <source>
        <dbReference type="ARBA" id="ARBA00022824"/>
    </source>
</evidence>
<keyword evidence="12" id="KW-1185">Reference proteome</keyword>
<dbReference type="GO" id="GO:0008250">
    <property type="term" value="C:oligosaccharyltransferase complex"/>
    <property type="evidence" value="ECO:0007669"/>
    <property type="project" value="TreeGrafter"/>
</dbReference>
<feature type="signal peptide" evidence="10">
    <location>
        <begin position="1"/>
        <end position="18"/>
    </location>
</feature>
<keyword evidence="6" id="KW-0256">Endoplasmic reticulum</keyword>
<name>A0A0C3NW43_PHLG1</name>
<feature type="chain" id="PRO_5002167623" description="Thioredoxin domain-containing protein" evidence="10">
    <location>
        <begin position="19"/>
        <end position="318"/>
    </location>
</feature>
<sequence length="318" mass="35407">MMLLLPLLALFVLPLCLAAVSKEQAHTELVKLAASGNGIITIDDRVYELLTMPNRDWSATIVFTAMDPRRKCSPCRTFQPAFDAVAKSWKKVPAADRDQHFFAFANFDDAMATFQKLGIQSAPVVMMFPAAEGPRKAANGKTSPLTYDFAQGYDAEPLAEQLSRHTPARIPYSPPVDWSKYIVIAVALLAGSIALRFIYPILQSRLFWAGVTLVIILTMTGGQMFVRIREMPYAGADGQWIAGGYSNQFGQEVTVVAMIYGVLAGSFLFLTMVVPYQTSQGRQHLQVWLWSATIFIIFSVLVSLFRIKNRGYPFKLFL</sequence>
<evidence type="ECO:0000313" key="11">
    <source>
        <dbReference type="EMBL" id="KIP09614.1"/>
    </source>
</evidence>
<keyword evidence="8 9" id="KW-0472">Membrane</keyword>
<evidence type="ECO:0000256" key="1">
    <source>
        <dbReference type="ARBA" id="ARBA00002791"/>
    </source>
</evidence>
<evidence type="ECO:0000256" key="9">
    <source>
        <dbReference type="SAM" id="Phobius"/>
    </source>
</evidence>
<proteinExistence type="inferred from homology"/>
<evidence type="ECO:0000256" key="4">
    <source>
        <dbReference type="ARBA" id="ARBA00022692"/>
    </source>
</evidence>
<feature type="transmembrane region" description="Helical" evidence="9">
    <location>
        <begin position="287"/>
        <end position="307"/>
    </location>
</feature>
<reference evidence="11 12" key="1">
    <citation type="journal article" date="2014" name="PLoS Genet.">
        <title>Analysis of the Phlebiopsis gigantea genome, transcriptome and secretome provides insight into its pioneer colonization strategies of wood.</title>
        <authorList>
            <person name="Hori C."/>
            <person name="Ishida T."/>
            <person name="Igarashi K."/>
            <person name="Samejima M."/>
            <person name="Suzuki H."/>
            <person name="Master E."/>
            <person name="Ferreira P."/>
            <person name="Ruiz-Duenas F.J."/>
            <person name="Held B."/>
            <person name="Canessa P."/>
            <person name="Larrondo L.F."/>
            <person name="Schmoll M."/>
            <person name="Druzhinina I.S."/>
            <person name="Kubicek C.P."/>
            <person name="Gaskell J.A."/>
            <person name="Kersten P."/>
            <person name="St John F."/>
            <person name="Glasner J."/>
            <person name="Sabat G."/>
            <person name="Splinter BonDurant S."/>
            <person name="Syed K."/>
            <person name="Yadav J."/>
            <person name="Mgbeahuruike A.C."/>
            <person name="Kovalchuk A."/>
            <person name="Asiegbu F.O."/>
            <person name="Lackner G."/>
            <person name="Hoffmeister D."/>
            <person name="Rencoret J."/>
            <person name="Gutierrez A."/>
            <person name="Sun H."/>
            <person name="Lindquist E."/>
            <person name="Barry K."/>
            <person name="Riley R."/>
            <person name="Grigoriev I.V."/>
            <person name="Henrissat B."/>
            <person name="Kues U."/>
            <person name="Berka R.M."/>
            <person name="Martinez A.T."/>
            <person name="Covert S.F."/>
            <person name="Blanchette R.A."/>
            <person name="Cullen D."/>
        </authorList>
    </citation>
    <scope>NUCLEOTIDE SEQUENCE [LARGE SCALE GENOMIC DNA]</scope>
    <source>
        <strain evidence="11 12">11061_1 CR5-6</strain>
    </source>
</reference>
<dbReference type="InterPro" id="IPR021149">
    <property type="entry name" value="OligosaccharylTrfase_OST3/OST6"/>
</dbReference>
<evidence type="ECO:0000256" key="5">
    <source>
        <dbReference type="ARBA" id="ARBA00022729"/>
    </source>
</evidence>
<dbReference type="InterPro" id="IPR036249">
    <property type="entry name" value="Thioredoxin-like_sf"/>
</dbReference>
<dbReference type="OrthoDB" id="67566at2759"/>
<dbReference type="Proteomes" id="UP000053257">
    <property type="component" value="Unassembled WGS sequence"/>
</dbReference>
<dbReference type="AlphaFoldDB" id="A0A0C3NW43"/>
<gene>
    <name evidence="11" type="ORF">PHLGIDRAFT_86473</name>
</gene>
<comment type="subcellular location">
    <subcellularLocation>
        <location evidence="2">Endoplasmic reticulum membrane</location>
        <topology evidence="2">Multi-pass membrane protein</topology>
    </subcellularLocation>
</comment>
<feature type="transmembrane region" description="Helical" evidence="9">
    <location>
        <begin position="255"/>
        <end position="275"/>
    </location>
</feature>
<dbReference type="Gene3D" id="3.40.30.10">
    <property type="entry name" value="Glutaredoxin"/>
    <property type="match status" value="1"/>
</dbReference>
<accession>A0A0C3NW43</accession>
<evidence type="ECO:0000256" key="10">
    <source>
        <dbReference type="SAM" id="SignalP"/>
    </source>
</evidence>
<evidence type="ECO:0000256" key="3">
    <source>
        <dbReference type="ARBA" id="ARBA00009561"/>
    </source>
</evidence>
<organism evidence="11 12">
    <name type="scientific">Phlebiopsis gigantea (strain 11061_1 CR5-6)</name>
    <name type="common">White-rot fungus</name>
    <name type="synonym">Peniophora gigantea</name>
    <dbReference type="NCBI Taxonomy" id="745531"/>
    <lineage>
        <taxon>Eukaryota</taxon>
        <taxon>Fungi</taxon>
        <taxon>Dikarya</taxon>
        <taxon>Basidiomycota</taxon>
        <taxon>Agaricomycotina</taxon>
        <taxon>Agaricomycetes</taxon>
        <taxon>Polyporales</taxon>
        <taxon>Phanerochaetaceae</taxon>
        <taxon>Phlebiopsis</taxon>
    </lineage>
</organism>
<evidence type="ECO:0000313" key="12">
    <source>
        <dbReference type="Proteomes" id="UP000053257"/>
    </source>
</evidence>
<dbReference type="SUPFAM" id="SSF52833">
    <property type="entry name" value="Thioredoxin-like"/>
    <property type="match status" value="1"/>
</dbReference>
<keyword evidence="5 10" id="KW-0732">Signal</keyword>
<protein>
    <recommendedName>
        <fullName evidence="13">Thioredoxin domain-containing protein</fullName>
    </recommendedName>
</protein>
<evidence type="ECO:0000256" key="2">
    <source>
        <dbReference type="ARBA" id="ARBA00004477"/>
    </source>
</evidence>
<comment type="similarity">
    <text evidence="3">Belongs to the OST3/OST6 family.</text>
</comment>
<keyword evidence="7 9" id="KW-1133">Transmembrane helix</keyword>
<dbReference type="CDD" id="cd02947">
    <property type="entry name" value="TRX_family"/>
    <property type="match status" value="1"/>
</dbReference>
<dbReference type="PANTHER" id="PTHR12692">
    <property type="entry name" value="DOLICHYL-DIPHOSPHOOLIGOSACCHARIDE--PROTEIN GLYCOSYLTRANSFERASE-RELATED"/>
    <property type="match status" value="1"/>
</dbReference>